<dbReference type="STRING" id="45351.A7SJL8"/>
<feature type="compositionally biased region" description="Acidic residues" evidence="1">
    <location>
        <begin position="210"/>
        <end position="234"/>
    </location>
</feature>
<dbReference type="Pfam" id="PF00789">
    <property type="entry name" value="UBX"/>
    <property type="match status" value="1"/>
</dbReference>
<gene>
    <name evidence="3" type="ORF">NEMVEDRAFT_v1g120705</name>
</gene>
<evidence type="ECO:0000256" key="1">
    <source>
        <dbReference type="SAM" id="MobiDB-lite"/>
    </source>
</evidence>
<dbReference type="FunCoup" id="A7SJL8">
    <property type="interactions" value="743"/>
</dbReference>
<dbReference type="CDD" id="cd17129">
    <property type="entry name" value="Ubl1_FAF1"/>
    <property type="match status" value="1"/>
</dbReference>
<dbReference type="OMA" id="XDEREAR"/>
<keyword evidence="4" id="KW-1185">Reference proteome</keyword>
<dbReference type="InterPro" id="IPR006577">
    <property type="entry name" value="UAS"/>
</dbReference>
<dbReference type="CDD" id="cd01771">
    <property type="entry name" value="UBX_UBXN3A"/>
    <property type="match status" value="1"/>
</dbReference>
<dbReference type="AlphaFoldDB" id="A7SJL8"/>
<accession>A7SJL8</accession>
<dbReference type="PROSITE" id="PS50033">
    <property type="entry name" value="UBX"/>
    <property type="match status" value="1"/>
</dbReference>
<dbReference type="Gene3D" id="3.40.30.10">
    <property type="entry name" value="Glutaredoxin"/>
    <property type="match status" value="1"/>
</dbReference>
<evidence type="ECO:0000259" key="2">
    <source>
        <dbReference type="PROSITE" id="PS50033"/>
    </source>
</evidence>
<proteinExistence type="predicted"/>
<dbReference type="GO" id="GO:0043130">
    <property type="term" value="F:ubiquitin binding"/>
    <property type="evidence" value="ECO:0000318"/>
    <property type="project" value="GO_Central"/>
</dbReference>
<dbReference type="GO" id="GO:0005634">
    <property type="term" value="C:nucleus"/>
    <property type="evidence" value="ECO:0000318"/>
    <property type="project" value="GO_Central"/>
</dbReference>
<dbReference type="Gene3D" id="3.10.20.90">
    <property type="entry name" value="Phosphatidylinositol 3-kinase Catalytic Subunit, Chain A, domain 1"/>
    <property type="match status" value="3"/>
</dbReference>
<dbReference type="GO" id="GO:0005783">
    <property type="term" value="C:endoplasmic reticulum"/>
    <property type="evidence" value="ECO:0000318"/>
    <property type="project" value="GO_Central"/>
</dbReference>
<dbReference type="InterPro" id="IPR033043">
    <property type="entry name" value="FAF1-like_UBX"/>
</dbReference>
<dbReference type="HOGENOM" id="CLU_028119_0_0_1"/>
<dbReference type="eggNOG" id="KOG1363">
    <property type="taxonomic scope" value="Eukaryota"/>
</dbReference>
<feature type="domain" description="UBX" evidence="2">
    <location>
        <begin position="496"/>
        <end position="573"/>
    </location>
</feature>
<dbReference type="SUPFAM" id="SSF54236">
    <property type="entry name" value="Ubiquitin-like"/>
    <property type="match status" value="3"/>
</dbReference>
<dbReference type="PANTHER" id="PTHR23322:SF96">
    <property type="entry name" value="FAS-ASSOCIATED FACTOR 1"/>
    <property type="match status" value="1"/>
</dbReference>
<dbReference type="PhylomeDB" id="A7SJL8"/>
<sequence>PRRVKFLVEWKDQTIPVVLDDTDSLIVILLTFLGTIKRMLEMQIGIPMDQQSLLGWAHHLQITDNTILKDLYLKEETSLVLLTPRVTETPKPTQPCTSSFKAESVACSSSSGPNSMDKIMLNIKCPTKEFNLPYPITRTIGEVKTDLFSLTAIPSRNQCWSGWPDNTNDESSLAAANLAFPVHNLIMNPKDDSSTSQDLPGSSKSSSIDVDMDGPEDLSDDDEEPYHVQDDDDEMFADVPCPRQINRMLPDDCLDTSDNLIKFTAQFEERYGETHPHFYMGPLTEAIRDASGKSAKERRPLLLYLHHDGSILTNVFCSQLLCADTIINYISNNFVIWAWDMTLDTNKARLLDMVTQNFGSGAADTVRGFPHEQFPLLIVVMKNRSAMEVVSVLQGMISYNLTHSILMFLYMMIIDVHFATEDSLSKEGGECKRQILRGGEVFWELNIAPKTLKRFVGGEKCFGMHGIHGEVDVADKRRAQRLSLVDQLPDEPGPECTEPISDLRFWLPNGERIQRRFLATSRLKAVLTFVQAKGYLEGEYKVVTNFPRRDLYTIDSSQTLQIVGLYPQEKIIVEER</sequence>
<dbReference type="PANTHER" id="PTHR23322">
    <property type="entry name" value="FAS-ASSOCIATED PROTEIN"/>
    <property type="match status" value="1"/>
</dbReference>
<dbReference type="SUPFAM" id="SSF52833">
    <property type="entry name" value="Thioredoxin-like"/>
    <property type="match status" value="1"/>
</dbReference>
<dbReference type="InterPro" id="IPR050730">
    <property type="entry name" value="UBX_domain-protein"/>
</dbReference>
<dbReference type="GO" id="GO:0036503">
    <property type="term" value="P:ERAD pathway"/>
    <property type="evidence" value="ECO:0000318"/>
    <property type="project" value="GO_Central"/>
</dbReference>
<reference evidence="3 4" key="1">
    <citation type="journal article" date="2007" name="Science">
        <title>Sea anemone genome reveals ancestral eumetazoan gene repertoire and genomic organization.</title>
        <authorList>
            <person name="Putnam N.H."/>
            <person name="Srivastava M."/>
            <person name="Hellsten U."/>
            <person name="Dirks B."/>
            <person name="Chapman J."/>
            <person name="Salamov A."/>
            <person name="Terry A."/>
            <person name="Shapiro H."/>
            <person name="Lindquist E."/>
            <person name="Kapitonov V.V."/>
            <person name="Jurka J."/>
            <person name="Genikhovich G."/>
            <person name="Grigoriev I.V."/>
            <person name="Lucas S.M."/>
            <person name="Steele R.E."/>
            <person name="Finnerty J.R."/>
            <person name="Technau U."/>
            <person name="Martindale M.Q."/>
            <person name="Rokhsar D.S."/>
        </authorList>
    </citation>
    <scope>NUCLEOTIDE SEQUENCE [LARGE SCALE GENOMIC DNA]</scope>
    <source>
        <strain evidence="4">CH2 X CH6</strain>
    </source>
</reference>
<dbReference type="Proteomes" id="UP000001593">
    <property type="component" value="Unassembled WGS sequence"/>
</dbReference>
<protein>
    <recommendedName>
        <fullName evidence="2">UBX domain-containing protein</fullName>
    </recommendedName>
</protein>
<dbReference type="EMBL" id="DS469679">
    <property type="protein sequence ID" value="EDO36062.1"/>
    <property type="molecule type" value="Genomic_DNA"/>
</dbReference>
<dbReference type="SMART" id="SM00166">
    <property type="entry name" value="UBX"/>
    <property type="match status" value="1"/>
</dbReference>
<dbReference type="SMART" id="SM00594">
    <property type="entry name" value="UAS"/>
    <property type="match status" value="1"/>
</dbReference>
<evidence type="ECO:0000313" key="3">
    <source>
        <dbReference type="EMBL" id="EDO36062.1"/>
    </source>
</evidence>
<feature type="non-terminal residue" evidence="3">
    <location>
        <position position="1"/>
    </location>
</feature>
<dbReference type="InterPro" id="IPR049483">
    <property type="entry name" value="FAF1_2-like_UAS"/>
</dbReference>
<dbReference type="InParanoid" id="A7SJL8"/>
<dbReference type="InterPro" id="IPR001012">
    <property type="entry name" value="UBX_dom"/>
</dbReference>
<dbReference type="InterPro" id="IPR036249">
    <property type="entry name" value="Thioredoxin-like_sf"/>
</dbReference>
<feature type="compositionally biased region" description="Polar residues" evidence="1">
    <location>
        <begin position="194"/>
        <end position="208"/>
    </location>
</feature>
<dbReference type="InterPro" id="IPR029071">
    <property type="entry name" value="Ubiquitin-like_domsf"/>
</dbReference>
<organism evidence="3 4">
    <name type="scientific">Nematostella vectensis</name>
    <name type="common">Starlet sea anemone</name>
    <dbReference type="NCBI Taxonomy" id="45351"/>
    <lineage>
        <taxon>Eukaryota</taxon>
        <taxon>Metazoa</taxon>
        <taxon>Cnidaria</taxon>
        <taxon>Anthozoa</taxon>
        <taxon>Hexacorallia</taxon>
        <taxon>Actiniaria</taxon>
        <taxon>Edwardsiidae</taxon>
        <taxon>Nematostella</taxon>
    </lineage>
</organism>
<evidence type="ECO:0000313" key="4">
    <source>
        <dbReference type="Proteomes" id="UP000001593"/>
    </source>
</evidence>
<dbReference type="Pfam" id="PF21021">
    <property type="entry name" value="FAF1"/>
    <property type="match status" value="1"/>
</dbReference>
<feature type="region of interest" description="Disordered" evidence="1">
    <location>
        <begin position="187"/>
        <end position="234"/>
    </location>
</feature>
<name>A7SJL8_NEMVE</name>